<reference evidence="1 2" key="1">
    <citation type="submission" date="2020-08" db="EMBL/GenBank/DDBJ databases">
        <title>Genome public.</title>
        <authorList>
            <person name="Liu C."/>
            <person name="Sun Q."/>
        </authorList>
    </citation>
    <scope>NUCLEOTIDE SEQUENCE [LARGE SCALE GENOMIC DNA]</scope>
    <source>
        <strain evidence="1 2">NSJ-71</strain>
    </source>
</reference>
<evidence type="ECO:0000313" key="1">
    <source>
        <dbReference type="EMBL" id="MBC5727716.1"/>
    </source>
</evidence>
<dbReference type="RefSeq" id="WP_186934953.1">
    <property type="nucleotide sequence ID" value="NZ_JACOPS010000001.1"/>
</dbReference>
<proteinExistence type="predicted"/>
<name>A0ABR7HJN0_9FIRM</name>
<gene>
    <name evidence="1" type="ORF">H8R91_04090</name>
</gene>
<organism evidence="1 2">
    <name type="scientific">Ruminococcus intestinalis</name>
    <dbReference type="NCBI Taxonomy" id="2763066"/>
    <lineage>
        <taxon>Bacteria</taxon>
        <taxon>Bacillati</taxon>
        <taxon>Bacillota</taxon>
        <taxon>Clostridia</taxon>
        <taxon>Eubacteriales</taxon>
        <taxon>Oscillospiraceae</taxon>
        <taxon>Ruminococcus</taxon>
    </lineage>
</organism>
<evidence type="ECO:0000313" key="2">
    <source>
        <dbReference type="Proteomes" id="UP000636755"/>
    </source>
</evidence>
<comment type="caution">
    <text evidence="1">The sequence shown here is derived from an EMBL/GenBank/DDBJ whole genome shotgun (WGS) entry which is preliminary data.</text>
</comment>
<protein>
    <submittedName>
        <fullName evidence="1">Uncharacterized protein</fullName>
    </submittedName>
</protein>
<accession>A0ABR7HJN0</accession>
<dbReference type="EMBL" id="JACOPS010000001">
    <property type="protein sequence ID" value="MBC5727716.1"/>
    <property type="molecule type" value="Genomic_DNA"/>
</dbReference>
<sequence length="61" mass="7193">MRDEKSYIALDDFEHRIVVDCMNEMRNNLIANGKYTDAVDEVLLKIIDAKQKKFKVIYKEA</sequence>
<dbReference type="Proteomes" id="UP000636755">
    <property type="component" value="Unassembled WGS sequence"/>
</dbReference>
<keyword evidence="2" id="KW-1185">Reference proteome</keyword>